<evidence type="ECO:0000256" key="4">
    <source>
        <dbReference type="ARBA" id="ARBA00023211"/>
    </source>
</evidence>
<dbReference type="NCBIfam" id="TIGR01178">
    <property type="entry name" value="ade"/>
    <property type="match status" value="1"/>
</dbReference>
<evidence type="ECO:0000256" key="5">
    <source>
        <dbReference type="ARBA" id="ARBA00047720"/>
    </source>
</evidence>
<name>A0A2S1KSQ9_9LACO</name>
<dbReference type="GO" id="GO:0000034">
    <property type="term" value="F:adenine deaminase activity"/>
    <property type="evidence" value="ECO:0007669"/>
    <property type="project" value="UniProtKB-UniRule"/>
</dbReference>
<evidence type="ECO:0000256" key="1">
    <source>
        <dbReference type="ARBA" id="ARBA00006773"/>
    </source>
</evidence>
<accession>A0A2S1KSQ9</accession>
<dbReference type="EMBL" id="CP020928">
    <property type="protein sequence ID" value="AWF95973.1"/>
    <property type="molecule type" value="Genomic_DNA"/>
</dbReference>
<evidence type="ECO:0000256" key="6">
    <source>
        <dbReference type="HAMAP-Rule" id="MF_01518"/>
    </source>
</evidence>
<dbReference type="HAMAP" id="MF_01518">
    <property type="entry name" value="Adenine_deamin"/>
    <property type="match status" value="1"/>
</dbReference>
<dbReference type="Pfam" id="PF01979">
    <property type="entry name" value="Amidohydro_1"/>
    <property type="match status" value="1"/>
</dbReference>
<dbReference type="Gene3D" id="2.30.40.10">
    <property type="entry name" value="Urease, subunit C, domain 1"/>
    <property type="match status" value="1"/>
</dbReference>
<dbReference type="PANTHER" id="PTHR11113">
    <property type="entry name" value="N-ACETYLGLUCOSAMINE-6-PHOSPHATE DEACETYLASE"/>
    <property type="match status" value="1"/>
</dbReference>
<gene>
    <name evidence="6" type="primary">ade</name>
    <name evidence="9" type="ORF">B6254_1585</name>
</gene>
<evidence type="ECO:0000259" key="8">
    <source>
        <dbReference type="Pfam" id="PF13382"/>
    </source>
</evidence>
<dbReference type="Pfam" id="PF13382">
    <property type="entry name" value="Adenine_deam_C"/>
    <property type="match status" value="1"/>
</dbReference>
<evidence type="ECO:0000256" key="3">
    <source>
        <dbReference type="ARBA" id="ARBA00022801"/>
    </source>
</evidence>
<comment type="cofactor">
    <cofactor evidence="6">
        <name>Mn(2+)</name>
        <dbReference type="ChEBI" id="CHEBI:29035"/>
    </cofactor>
</comment>
<proteinExistence type="inferred from homology"/>
<evidence type="ECO:0000256" key="2">
    <source>
        <dbReference type="ARBA" id="ARBA00012782"/>
    </source>
</evidence>
<evidence type="ECO:0000313" key="10">
    <source>
        <dbReference type="Proteomes" id="UP000244870"/>
    </source>
</evidence>
<dbReference type="Proteomes" id="UP000244870">
    <property type="component" value="Chromosome"/>
</dbReference>
<dbReference type="InterPro" id="IPR006680">
    <property type="entry name" value="Amidohydro-rel"/>
</dbReference>
<dbReference type="SUPFAM" id="SSF51338">
    <property type="entry name" value="Composite domain of metallo-dependent hydrolases"/>
    <property type="match status" value="1"/>
</dbReference>
<dbReference type="InterPro" id="IPR026912">
    <property type="entry name" value="Adenine_deam_C"/>
</dbReference>
<sequence>MTLRAVVTPHFIVYKEEKMTTVDLKIINGQVLNVFTQTFEPETLWIAQDRIVFRGDTTAYEALTTFDAAGQFIIPGLIDTHMHVESTTFAPTTLATVLLQHGVTRAFIDPHEIANVAGAAAVQYMLDEAKRTPFNYHVMLPSSVPATAFERTGARLTANDLRPFYADAVVGGLAEVMDYPAVANHDADMQQKIDDALAAHKPVDGHGAGLTATQLADYRAVGISTDHEAKDAASALERVNLGMHVLVREGTVEQDEVAILPAITATNQQRFSFATDDKTSVDIVENGSIDHSVRVAVAHGMPLTQALTLATLYAAQAHQLMDVGALAAGYQADLFLTSDLATLLPQAVMVGGAWQSFDEPITPNRFAENLMTVTLQASDLALPLETGRAHVIDVKPGHIDTTHAILEVPRDARGQFVANAEFAKITVAERYHDLGNGVGIIRGLGLRHGAVGTTFSNDSHNMVIAGVTDELMLRAAEELIALGGGMVVVSDDGTVTSLPLDIGGVMSSASAETIVTQTKALHACLAAISDVSFDIFQTLSFMALPVIPSLKITDQGLFDFEKWDFIDINAD</sequence>
<reference evidence="9 10" key="1">
    <citation type="submission" date="2017-04" db="EMBL/GenBank/DDBJ databases">
        <title>Weissella cibaria strain m2 complete genome.</title>
        <authorList>
            <person name="Pan Q."/>
            <person name="Tan M."/>
            <person name="Yao F."/>
            <person name="Su S."/>
        </authorList>
    </citation>
    <scope>NUCLEOTIDE SEQUENCE [LARGE SCALE GENOMIC DNA]</scope>
    <source>
        <strain evidence="9 10">M2</strain>
    </source>
</reference>
<keyword evidence="3 6" id="KW-0378">Hydrolase</keyword>
<dbReference type="InterPro" id="IPR032466">
    <property type="entry name" value="Metal_Hydrolase"/>
</dbReference>
<dbReference type="Gene3D" id="3.20.20.140">
    <property type="entry name" value="Metal-dependent hydrolases"/>
    <property type="match status" value="1"/>
</dbReference>
<comment type="similarity">
    <text evidence="1 6">Belongs to the metallo-dependent hydrolases superfamily. Adenine deaminase family.</text>
</comment>
<feature type="domain" description="Adenine deaminase C-terminal" evidence="8">
    <location>
        <begin position="401"/>
        <end position="562"/>
    </location>
</feature>
<protein>
    <recommendedName>
        <fullName evidence="2 6">Adenine deaminase</fullName>
        <shortName evidence="6">Adenase</shortName>
        <shortName evidence="6">Adenine aminase</shortName>
        <ecNumber evidence="2 6">3.5.4.2</ecNumber>
    </recommendedName>
</protein>
<dbReference type="InterPro" id="IPR006679">
    <property type="entry name" value="Adenine_deam"/>
</dbReference>
<feature type="domain" description="Amidohydrolase-related" evidence="7">
    <location>
        <begin position="72"/>
        <end position="352"/>
    </location>
</feature>
<dbReference type="GO" id="GO:0006146">
    <property type="term" value="P:adenine catabolic process"/>
    <property type="evidence" value="ECO:0007669"/>
    <property type="project" value="InterPro"/>
</dbReference>
<dbReference type="SUPFAM" id="SSF51556">
    <property type="entry name" value="Metallo-dependent hydrolases"/>
    <property type="match status" value="1"/>
</dbReference>
<dbReference type="PANTHER" id="PTHR11113:SF2">
    <property type="entry name" value="ADENINE DEAMINASE"/>
    <property type="match status" value="1"/>
</dbReference>
<organism evidence="9 10">
    <name type="scientific">Weissella cibaria</name>
    <dbReference type="NCBI Taxonomy" id="137591"/>
    <lineage>
        <taxon>Bacteria</taxon>
        <taxon>Bacillati</taxon>
        <taxon>Bacillota</taxon>
        <taxon>Bacilli</taxon>
        <taxon>Lactobacillales</taxon>
        <taxon>Lactobacillaceae</taxon>
        <taxon>Weissella</taxon>
    </lineage>
</organism>
<evidence type="ECO:0000259" key="7">
    <source>
        <dbReference type="Pfam" id="PF01979"/>
    </source>
</evidence>
<keyword evidence="4 6" id="KW-0464">Manganese</keyword>
<dbReference type="AlphaFoldDB" id="A0A2S1KSQ9"/>
<comment type="catalytic activity">
    <reaction evidence="5 6">
        <text>adenine + H2O + H(+) = hypoxanthine + NH4(+)</text>
        <dbReference type="Rhea" id="RHEA:23688"/>
        <dbReference type="ChEBI" id="CHEBI:15377"/>
        <dbReference type="ChEBI" id="CHEBI:15378"/>
        <dbReference type="ChEBI" id="CHEBI:16708"/>
        <dbReference type="ChEBI" id="CHEBI:17368"/>
        <dbReference type="ChEBI" id="CHEBI:28938"/>
        <dbReference type="EC" id="3.5.4.2"/>
    </reaction>
</comment>
<dbReference type="CDD" id="cd01295">
    <property type="entry name" value="AdeC"/>
    <property type="match status" value="1"/>
</dbReference>
<dbReference type="EC" id="3.5.4.2" evidence="2 6"/>
<dbReference type="InterPro" id="IPR011059">
    <property type="entry name" value="Metal-dep_hydrolase_composite"/>
</dbReference>
<evidence type="ECO:0000313" key="9">
    <source>
        <dbReference type="EMBL" id="AWF95973.1"/>
    </source>
</evidence>